<keyword evidence="4" id="KW-1185">Reference proteome</keyword>
<dbReference type="PANTHER" id="PTHR43422:SF3">
    <property type="entry name" value="THIAMINE THIAZOLE SYNTHASE"/>
    <property type="match status" value="1"/>
</dbReference>
<name>A0ABT3TSA0_9ACTN</name>
<dbReference type="RefSeq" id="WP_266598074.1">
    <property type="nucleotide sequence ID" value="NZ_JAPHNL010000074.1"/>
</dbReference>
<dbReference type="Gene3D" id="3.50.50.60">
    <property type="entry name" value="FAD/NAD(P)-binding domain"/>
    <property type="match status" value="1"/>
</dbReference>
<reference evidence="3" key="1">
    <citation type="submission" date="2022-10" db="EMBL/GenBank/DDBJ databases">
        <title>Streptomyces beihaiensis sp. nov., a chitin degrading actinobacterium, isolated from shrimp pond soil.</title>
        <authorList>
            <person name="Xie J."/>
            <person name="Shen N."/>
        </authorList>
    </citation>
    <scope>NUCLEOTIDE SEQUENCE</scope>
    <source>
        <strain evidence="3">GXMU-J5</strain>
    </source>
</reference>
<dbReference type="PRINTS" id="PR00420">
    <property type="entry name" value="RNGMNOXGNASE"/>
</dbReference>
<evidence type="ECO:0000313" key="3">
    <source>
        <dbReference type="EMBL" id="MCX3059906.1"/>
    </source>
</evidence>
<evidence type="ECO:0000256" key="1">
    <source>
        <dbReference type="SAM" id="MobiDB-lite"/>
    </source>
</evidence>
<dbReference type="EMBL" id="JAPHNL010000074">
    <property type="protein sequence ID" value="MCX3059906.1"/>
    <property type="molecule type" value="Genomic_DNA"/>
</dbReference>
<accession>A0ABT3TSA0</accession>
<dbReference type="Proteomes" id="UP001163064">
    <property type="component" value="Unassembled WGS sequence"/>
</dbReference>
<sequence length="475" mass="50973">MSLDTGALGHSGDGHAVVIGSSLAGLTAARALANSMDRVTVIERDRLPAGPRWRRGVAQARHAHNLMMAGHQGLDVLFPGVGKQLLAAGMVRVGMPQDMLLLGPGGWTPRFESDLAMLTGTRDVIDAVVRERLSADPKVTIVEEHEAVGLEPGPGDTVTGVWVRGRDREAPTGWGERHLLKAEFVVDATGRTSRAPQWLVELGYEAPQESVADARTTYASAVFAPPPGHVADWKCMLLMASPQTPRQGILNPIEDGRWMVSVSESGGRRPATDHAGLLSAAGRLRDPVLRDVLESATPLGPVHGSGRTENRWRHYEKLRRWPDRFLVIGDAFGAFNPSYGQGMSTAVQSALTLDGMLRRHGTAAGLTHRLRKALARTLAPAWQLATTMDLSYPWVAEAYPPDLMTRFGKRYMDRVAAAALTDRNAALYMLRVTQLLATPADAFKPKVLAAALRGGRGTAPAGPPSSTHGPGLRGG</sequence>
<dbReference type="PANTHER" id="PTHR43422">
    <property type="entry name" value="THIAMINE THIAZOLE SYNTHASE"/>
    <property type="match status" value="1"/>
</dbReference>
<dbReference type="InterPro" id="IPR002938">
    <property type="entry name" value="FAD-bd"/>
</dbReference>
<gene>
    <name evidence="3" type="ORF">OFY01_09055</name>
</gene>
<feature type="non-terminal residue" evidence="3">
    <location>
        <position position="475"/>
    </location>
</feature>
<proteinExistence type="predicted"/>
<feature type="domain" description="FAD-binding" evidence="2">
    <location>
        <begin position="16"/>
        <end position="371"/>
    </location>
</feature>
<evidence type="ECO:0000259" key="2">
    <source>
        <dbReference type="Pfam" id="PF01494"/>
    </source>
</evidence>
<comment type="caution">
    <text evidence="3">The sequence shown here is derived from an EMBL/GenBank/DDBJ whole genome shotgun (WGS) entry which is preliminary data.</text>
</comment>
<evidence type="ECO:0000313" key="4">
    <source>
        <dbReference type="Proteomes" id="UP001163064"/>
    </source>
</evidence>
<dbReference type="Pfam" id="PF01494">
    <property type="entry name" value="FAD_binding_3"/>
    <property type="match status" value="1"/>
</dbReference>
<dbReference type="InterPro" id="IPR036188">
    <property type="entry name" value="FAD/NAD-bd_sf"/>
</dbReference>
<feature type="region of interest" description="Disordered" evidence="1">
    <location>
        <begin position="454"/>
        <end position="475"/>
    </location>
</feature>
<organism evidence="3 4">
    <name type="scientific">Streptomyces beihaiensis</name>
    <dbReference type="NCBI Taxonomy" id="2984495"/>
    <lineage>
        <taxon>Bacteria</taxon>
        <taxon>Bacillati</taxon>
        <taxon>Actinomycetota</taxon>
        <taxon>Actinomycetes</taxon>
        <taxon>Kitasatosporales</taxon>
        <taxon>Streptomycetaceae</taxon>
        <taxon>Streptomyces</taxon>
    </lineage>
</organism>
<dbReference type="SUPFAM" id="SSF51905">
    <property type="entry name" value="FAD/NAD(P)-binding domain"/>
    <property type="match status" value="1"/>
</dbReference>
<protein>
    <submittedName>
        <fullName evidence="3">Enterotoxin</fullName>
    </submittedName>
</protein>